<evidence type="ECO:0000256" key="1">
    <source>
        <dbReference type="SAM" id="MobiDB-lite"/>
    </source>
</evidence>
<dbReference type="PANTHER" id="PTHR28654:SF1">
    <property type="entry name" value="AXIN INTERACTOR, DORSALIZATION-ASSOCIATED PROTEIN"/>
    <property type="match status" value="1"/>
</dbReference>
<dbReference type="SMART" id="SM00028">
    <property type="entry name" value="TPR"/>
    <property type="match status" value="2"/>
</dbReference>
<dbReference type="Pfam" id="PF13181">
    <property type="entry name" value="TPR_8"/>
    <property type="match status" value="2"/>
</dbReference>
<dbReference type="GO" id="GO:0016020">
    <property type="term" value="C:membrane"/>
    <property type="evidence" value="ECO:0007669"/>
    <property type="project" value="TreeGrafter"/>
</dbReference>
<dbReference type="Gene3D" id="1.25.40.10">
    <property type="entry name" value="Tetratricopeptide repeat domain"/>
    <property type="match status" value="1"/>
</dbReference>
<organism evidence="2 3">
    <name type="scientific">Owenia fusiformis</name>
    <name type="common">Polychaete worm</name>
    <dbReference type="NCBI Taxonomy" id="6347"/>
    <lineage>
        <taxon>Eukaryota</taxon>
        <taxon>Metazoa</taxon>
        <taxon>Spiralia</taxon>
        <taxon>Lophotrochozoa</taxon>
        <taxon>Annelida</taxon>
        <taxon>Polychaeta</taxon>
        <taxon>Sedentaria</taxon>
        <taxon>Canalipalpata</taxon>
        <taxon>Sabellida</taxon>
        <taxon>Oweniida</taxon>
        <taxon>Oweniidae</taxon>
        <taxon>Owenia</taxon>
    </lineage>
</organism>
<protein>
    <submittedName>
        <fullName evidence="2">Uncharacterized protein</fullName>
    </submittedName>
</protein>
<dbReference type="PROSITE" id="PS50005">
    <property type="entry name" value="TPR"/>
    <property type="match status" value="1"/>
</dbReference>
<dbReference type="GO" id="GO:0048264">
    <property type="term" value="P:determination of ventral identity"/>
    <property type="evidence" value="ECO:0007669"/>
    <property type="project" value="TreeGrafter"/>
</dbReference>
<dbReference type="InterPro" id="IPR019734">
    <property type="entry name" value="TPR_rpt"/>
</dbReference>
<dbReference type="Proteomes" id="UP000749559">
    <property type="component" value="Unassembled WGS sequence"/>
</dbReference>
<sequence>MAGKHAPKSKKKPKAGKKKQESGDSSANTTQKYTVDQLLDKVAEYLDEFKYELAQKFCQRAVELEPDNLRALELSGQLLLEVGNNESAKHCFGRAVELSPDNGHSKYMYLGQLCEGVDAVTFFQKGIALMEESLLEQQNKEVNAACALPSDGVSVKDISSAYCSVAELYMTDLCDEADAEVQCRTALERAIERDATYAEAFHLMASFQLIKQNKNEAKKMIDQGVKLWLPKLQSIDKSETLASEDEKEIDPLQVVDISYGSRVEAAKILIEVEDYKTANEVLEYLLDEDDTSVQVWYLLGLQNYLEGADYKANARYYLTKATTLYTKKKKEGTDTEEDLEILGHVEKLLTELGPGETEGEDEEEDAGNRGTVEDDIDFETDSDEEPMDH</sequence>
<reference evidence="2" key="1">
    <citation type="submission" date="2022-03" db="EMBL/GenBank/DDBJ databases">
        <authorList>
            <person name="Martin C."/>
        </authorList>
    </citation>
    <scope>NUCLEOTIDE SEQUENCE</scope>
</reference>
<dbReference type="CDD" id="cd24142">
    <property type="entry name" value="ACL4-like"/>
    <property type="match status" value="1"/>
</dbReference>
<dbReference type="PANTHER" id="PTHR28654">
    <property type="entry name" value="AXIN INTERACTOR, DORSALIZATION-ASSOCIATED PROTEIN"/>
    <property type="match status" value="1"/>
</dbReference>
<proteinExistence type="predicted"/>
<evidence type="ECO:0000313" key="3">
    <source>
        <dbReference type="Proteomes" id="UP000749559"/>
    </source>
</evidence>
<dbReference type="OrthoDB" id="1914839at2759"/>
<feature type="region of interest" description="Disordered" evidence="1">
    <location>
        <begin position="350"/>
        <end position="389"/>
    </location>
</feature>
<dbReference type="GO" id="GO:0035091">
    <property type="term" value="F:phosphatidylinositol binding"/>
    <property type="evidence" value="ECO:0007669"/>
    <property type="project" value="TreeGrafter"/>
</dbReference>
<comment type="caution">
    <text evidence="2">The sequence shown here is derived from an EMBL/GenBank/DDBJ whole genome shotgun (WGS) entry which is preliminary data.</text>
</comment>
<feature type="compositionally biased region" description="Basic residues" evidence="1">
    <location>
        <begin position="1"/>
        <end position="17"/>
    </location>
</feature>
<name>A0A8J1TTK7_OWEFU</name>
<keyword evidence="3" id="KW-1185">Reference proteome</keyword>
<dbReference type="SUPFAM" id="SSF48452">
    <property type="entry name" value="TPR-like"/>
    <property type="match status" value="1"/>
</dbReference>
<dbReference type="AlphaFoldDB" id="A0A8J1TTK7"/>
<evidence type="ECO:0000313" key="2">
    <source>
        <dbReference type="EMBL" id="CAH1790220.1"/>
    </source>
</evidence>
<dbReference type="EMBL" id="CAIIXF020000007">
    <property type="protein sequence ID" value="CAH1790220.1"/>
    <property type="molecule type" value="Genomic_DNA"/>
</dbReference>
<dbReference type="InterPro" id="IPR011990">
    <property type="entry name" value="TPR-like_helical_dom_sf"/>
</dbReference>
<gene>
    <name evidence="2" type="ORF">OFUS_LOCUS15459</name>
</gene>
<accession>A0A8J1TTK7</accession>
<feature type="region of interest" description="Disordered" evidence="1">
    <location>
        <begin position="1"/>
        <end position="29"/>
    </location>
</feature>
<feature type="compositionally biased region" description="Acidic residues" evidence="1">
    <location>
        <begin position="373"/>
        <end position="389"/>
    </location>
</feature>